<name>A0A1R1PTW5_ZANCU</name>
<dbReference type="GO" id="GO:0000287">
    <property type="term" value="F:magnesium ion binding"/>
    <property type="evidence" value="ECO:0007669"/>
    <property type="project" value="UniProtKB-UniRule"/>
</dbReference>
<feature type="binding site" evidence="10">
    <location>
        <position position="368"/>
    </location>
    <ligand>
        <name>ATP</name>
        <dbReference type="ChEBI" id="CHEBI:30616"/>
    </ligand>
</feature>
<dbReference type="UniPathway" id="UPA00142">
    <property type="reaction ID" value="UER00210"/>
</dbReference>
<dbReference type="GO" id="GO:0004363">
    <property type="term" value="F:glutathione synthase activity"/>
    <property type="evidence" value="ECO:0007669"/>
    <property type="project" value="UniProtKB-UniRule"/>
</dbReference>
<dbReference type="Proteomes" id="UP000188320">
    <property type="component" value="Unassembled WGS sequence"/>
</dbReference>
<comment type="similarity">
    <text evidence="2 9">Belongs to the eukaryotic GSH synthase family.</text>
</comment>
<reference evidence="14" key="1">
    <citation type="submission" date="2017-01" db="EMBL/GenBank/DDBJ databases">
        <authorList>
            <person name="Wang Y."/>
            <person name="White M."/>
            <person name="Kvist S."/>
            <person name="Moncalvo J.-M."/>
        </authorList>
    </citation>
    <scope>NUCLEOTIDE SEQUENCE [LARGE SCALE GENOMIC DNA]</scope>
    <source>
        <strain evidence="14">COL-18-3</strain>
    </source>
</reference>
<dbReference type="EMBL" id="LSSK01000196">
    <property type="protein sequence ID" value="OMH84435.1"/>
    <property type="molecule type" value="Genomic_DNA"/>
</dbReference>
<dbReference type="Pfam" id="PF03199">
    <property type="entry name" value="GSH_synthase"/>
    <property type="match status" value="1"/>
</dbReference>
<dbReference type="PIRSF" id="PIRSF001558">
    <property type="entry name" value="GSHase"/>
    <property type="match status" value="1"/>
</dbReference>
<feature type="binding site" evidence="10">
    <location>
        <position position="508"/>
    </location>
    <ligand>
        <name>ATP</name>
        <dbReference type="ChEBI" id="CHEBI:30616"/>
    </ligand>
</feature>
<dbReference type="EC" id="6.3.2.3" evidence="9"/>
<protein>
    <recommendedName>
        <fullName evidence="9">Glutathione synthetase</fullName>
        <shortName evidence="9">GSH-S</shortName>
        <ecNumber evidence="9">6.3.2.3</ecNumber>
    </recommendedName>
</protein>
<evidence type="ECO:0000256" key="7">
    <source>
        <dbReference type="ARBA" id="ARBA00022840"/>
    </source>
</evidence>
<evidence type="ECO:0000256" key="5">
    <source>
        <dbReference type="ARBA" id="ARBA00022723"/>
    </source>
</evidence>
<dbReference type="InterPro" id="IPR016185">
    <property type="entry name" value="PreATP-grasp_dom_sf"/>
</dbReference>
<evidence type="ECO:0000256" key="10">
    <source>
        <dbReference type="PIRSR" id="PIRSR001558-1"/>
    </source>
</evidence>
<feature type="binding site" evidence="10">
    <location>
        <position position="556"/>
    </location>
    <ligand>
        <name>ATP</name>
        <dbReference type="ChEBI" id="CHEBI:30616"/>
    </ligand>
</feature>
<dbReference type="Gene3D" id="3.30.1490.50">
    <property type="match status" value="1"/>
</dbReference>
<accession>A0A1R1PTW5</accession>
<evidence type="ECO:0000256" key="6">
    <source>
        <dbReference type="ARBA" id="ARBA00022741"/>
    </source>
</evidence>
<comment type="pathway">
    <text evidence="1 9">Sulfur metabolism; glutathione biosynthesis; glutathione from L-cysteine and L-glutamate: step 2/2.</text>
</comment>
<dbReference type="InterPro" id="IPR004887">
    <property type="entry name" value="GSH_synth_subst-bd"/>
</dbReference>
<dbReference type="OrthoDB" id="2020073at2759"/>
<dbReference type="AlphaFoldDB" id="A0A1R1PTW5"/>
<feature type="domain" description="Glutathione synthase substrate-binding" evidence="12">
    <location>
        <begin position="235"/>
        <end position="365"/>
    </location>
</feature>
<dbReference type="InterPro" id="IPR014709">
    <property type="entry name" value="Glutathione_synthase_C_euk"/>
</dbReference>
<dbReference type="GO" id="GO:0005524">
    <property type="term" value="F:ATP binding"/>
    <property type="evidence" value="ECO:0007669"/>
    <property type="project" value="UniProtKB-UniRule"/>
</dbReference>
<evidence type="ECO:0000256" key="9">
    <source>
        <dbReference type="PIRNR" id="PIRNR001558"/>
    </source>
</evidence>
<evidence type="ECO:0000256" key="1">
    <source>
        <dbReference type="ARBA" id="ARBA00004965"/>
    </source>
</evidence>
<dbReference type="GO" id="GO:0043295">
    <property type="term" value="F:glutathione binding"/>
    <property type="evidence" value="ECO:0007669"/>
    <property type="project" value="UniProtKB-UniRule"/>
</dbReference>
<feature type="binding site" evidence="10">
    <location>
        <position position="445"/>
    </location>
    <ligand>
        <name>ATP</name>
        <dbReference type="ChEBI" id="CHEBI:30616"/>
    </ligand>
</feature>
<dbReference type="InterPro" id="IPR014049">
    <property type="entry name" value="Glutathione_synthase_N_euk"/>
</dbReference>
<dbReference type="PANTHER" id="PTHR11130:SF0">
    <property type="entry name" value="GLUTATHIONE SYNTHETASE"/>
    <property type="match status" value="1"/>
</dbReference>
<sequence>MDEIKRLAYLYLTANGVLMKRPFDPPRNDPALPTHYITTAPVSLVPGRFDKAAYERAVAVQPYYNRVYNAIGNAPEFLRWVVEELLDGSDPFITNLYAIYVADMAEYGRERIQLNLNRSDYLEHINNTNINTTTDAGGNTNCGGYELKQVEFNTVSVSFASFAQQVSEMHRFLVQQMAGTPFYTDYFGQIKIDPDQMPDNSKVIATIAEGLFKAATLYSQEYCGVTHENTNTNTAILLVEQENEHNVFDQQLLEITLWRLYGVKTYRKNLMQIHEALQLPINRDQLKDVVDDGICDSEKQQKPRRRLFIENTEISVVYFRSCYTPKDFIINNSGDGEDWNQKWQVRKELEHRLATKVPNVGYQLAGMKKVQQILTQPGILTRFLGDDQQALNLIESTFMRMYSFDSDPQQVLDTHIFTSNKDGAENNVPFVLKPQREGGGGFNIYGKDIEKFVAKYRQQNSDRQDELYHVLKGYILMELINVPKHDKSSIFFDKDNRAIVVDHDSISELGIFGVYLSIEDGNDTDNGKSTPFQQQSVVINKVAGHLLRSKSSNENEGGVAAGFAVLDSPILF</sequence>
<dbReference type="Gene3D" id="3.30.470.20">
    <property type="entry name" value="ATP-grasp fold, B domain"/>
    <property type="match status" value="1"/>
</dbReference>
<dbReference type="Gene3D" id="3.40.50.1760">
    <property type="entry name" value="Glutathione synthase, substrate-binding domain superfamily, eukaryotic"/>
    <property type="match status" value="1"/>
</dbReference>
<dbReference type="Gene3D" id="1.10.1080.10">
    <property type="entry name" value="Glutathione Synthetase, Chain A, domain 3"/>
    <property type="match status" value="1"/>
</dbReference>
<dbReference type="InterPro" id="IPR037013">
    <property type="entry name" value="GSH-S_sub-bd_sf"/>
</dbReference>
<organism evidence="13 14">
    <name type="scientific">Zancudomyces culisetae</name>
    <name type="common">Gut fungus</name>
    <name type="synonym">Smittium culisetae</name>
    <dbReference type="NCBI Taxonomy" id="1213189"/>
    <lineage>
        <taxon>Eukaryota</taxon>
        <taxon>Fungi</taxon>
        <taxon>Fungi incertae sedis</taxon>
        <taxon>Zoopagomycota</taxon>
        <taxon>Kickxellomycotina</taxon>
        <taxon>Harpellomycetes</taxon>
        <taxon>Harpellales</taxon>
        <taxon>Legeriomycetaceae</taxon>
        <taxon>Zancudomyces</taxon>
    </lineage>
</organism>
<evidence type="ECO:0000256" key="11">
    <source>
        <dbReference type="PIRSR" id="PIRSR001558-2"/>
    </source>
</evidence>
<evidence type="ECO:0000313" key="13">
    <source>
        <dbReference type="EMBL" id="OMH84435.1"/>
    </source>
</evidence>
<feature type="binding site" evidence="10">
    <location>
        <position position="550"/>
    </location>
    <ligand>
        <name>ATP</name>
        <dbReference type="ChEBI" id="CHEBI:30616"/>
    </ligand>
</feature>
<keyword evidence="5 9" id="KW-0479">Metal-binding</keyword>
<feature type="binding site" evidence="10">
    <location>
        <position position="250"/>
    </location>
    <ligand>
        <name>substrate</name>
    </ligand>
</feature>
<dbReference type="GO" id="GO:0005829">
    <property type="term" value="C:cytosol"/>
    <property type="evidence" value="ECO:0007669"/>
    <property type="project" value="TreeGrafter"/>
</dbReference>
<keyword evidence="14" id="KW-1185">Reference proteome</keyword>
<evidence type="ECO:0000313" key="14">
    <source>
        <dbReference type="Proteomes" id="UP000188320"/>
    </source>
</evidence>
<proteinExistence type="inferred from homology"/>
<dbReference type="SUPFAM" id="SSF56059">
    <property type="entry name" value="Glutathione synthetase ATP-binding domain-like"/>
    <property type="match status" value="1"/>
</dbReference>
<gene>
    <name evidence="13" type="ORF">AX774_g2034</name>
</gene>
<dbReference type="InterPro" id="IPR005615">
    <property type="entry name" value="Glutathione_synthase"/>
</dbReference>
<comment type="caution">
    <text evidence="13">The sequence shown here is derived from an EMBL/GenBank/DDBJ whole genome shotgun (WGS) entry which is preliminary data.</text>
</comment>
<feature type="binding site" evidence="10">
    <location>
        <position position="548"/>
    </location>
    <ligand>
        <name>substrate</name>
    </ligand>
</feature>
<comment type="catalytic activity">
    <reaction evidence="9">
        <text>gamma-L-glutamyl-L-cysteine + glycine + ATP = glutathione + ADP + phosphate + H(+)</text>
        <dbReference type="Rhea" id="RHEA:13557"/>
        <dbReference type="ChEBI" id="CHEBI:15378"/>
        <dbReference type="ChEBI" id="CHEBI:30616"/>
        <dbReference type="ChEBI" id="CHEBI:43474"/>
        <dbReference type="ChEBI" id="CHEBI:57305"/>
        <dbReference type="ChEBI" id="CHEBI:57925"/>
        <dbReference type="ChEBI" id="CHEBI:58173"/>
        <dbReference type="ChEBI" id="CHEBI:456216"/>
        <dbReference type="EC" id="6.3.2.3"/>
    </reaction>
</comment>
<keyword evidence="7 9" id="KW-0067">ATP-binding</keyword>
<evidence type="ECO:0000256" key="3">
    <source>
        <dbReference type="ARBA" id="ARBA00022598"/>
    </source>
</evidence>
<dbReference type="SUPFAM" id="SSF52440">
    <property type="entry name" value="PreATP-grasp domain"/>
    <property type="match status" value="1"/>
</dbReference>
<feature type="binding site" evidence="10">
    <location>
        <begin position="477"/>
        <end position="480"/>
    </location>
    <ligand>
        <name>ATP</name>
        <dbReference type="ChEBI" id="CHEBI:30616"/>
    </ligand>
</feature>
<keyword evidence="6 9" id="KW-0547">Nucleotide-binding</keyword>
<keyword evidence="8 9" id="KW-0460">Magnesium</keyword>
<keyword evidence="3 9" id="KW-0436">Ligase</keyword>
<evidence type="ECO:0000256" key="2">
    <source>
        <dbReference type="ARBA" id="ARBA00010385"/>
    </source>
</evidence>
<dbReference type="Pfam" id="PF03917">
    <property type="entry name" value="GSH_synth_ATP"/>
    <property type="match status" value="1"/>
</dbReference>
<dbReference type="PANTHER" id="PTHR11130">
    <property type="entry name" value="GLUTATHIONE SYNTHETASE"/>
    <property type="match status" value="1"/>
</dbReference>
<feature type="binding site" evidence="10">
    <location>
        <begin position="433"/>
        <end position="443"/>
    </location>
    <ligand>
        <name>ATP</name>
        <dbReference type="ChEBI" id="CHEBI:30616"/>
    </ligand>
</feature>
<dbReference type="InterPro" id="IPR014042">
    <property type="entry name" value="Glutathione_synthase_a-hlx"/>
</dbReference>
<keyword evidence="4 9" id="KW-0317">Glutathione biosynthesis</keyword>
<dbReference type="Gene3D" id="3.30.1490.80">
    <property type="match status" value="1"/>
</dbReference>
<comment type="cofactor">
    <cofactor evidence="9 11">
        <name>Mg(2+)</name>
        <dbReference type="ChEBI" id="CHEBI:18420"/>
    </cofactor>
    <text evidence="9 11">Binds 1 Mg(2+) ion per subunit.</text>
</comment>
<evidence type="ECO:0000259" key="12">
    <source>
        <dbReference type="Pfam" id="PF03199"/>
    </source>
</evidence>
<evidence type="ECO:0000256" key="4">
    <source>
        <dbReference type="ARBA" id="ARBA00022684"/>
    </source>
</evidence>
<feature type="binding site" evidence="11">
    <location>
        <position position="437"/>
    </location>
    <ligand>
        <name>Mg(2+)</name>
        <dbReference type="ChEBI" id="CHEBI:18420"/>
    </ligand>
</feature>
<evidence type="ECO:0000256" key="8">
    <source>
        <dbReference type="ARBA" id="ARBA00022842"/>
    </source>
</evidence>